<dbReference type="Pfam" id="PF03466">
    <property type="entry name" value="LysR_substrate"/>
    <property type="match status" value="1"/>
</dbReference>
<proteinExistence type="inferred from homology"/>
<dbReference type="AlphaFoldDB" id="A9BVH5"/>
<gene>
    <name evidence="6" type="ordered locus">Daci_2404</name>
</gene>
<dbReference type="CDD" id="cd08427">
    <property type="entry name" value="PBP2_LTTR_like_2"/>
    <property type="match status" value="1"/>
</dbReference>
<dbReference type="PROSITE" id="PS50931">
    <property type="entry name" value="HTH_LYSR"/>
    <property type="match status" value="1"/>
</dbReference>
<dbReference type="FunFam" id="1.10.10.10:FF:000001">
    <property type="entry name" value="LysR family transcriptional regulator"/>
    <property type="match status" value="1"/>
</dbReference>
<comment type="similarity">
    <text evidence="1">Belongs to the LysR transcriptional regulatory family.</text>
</comment>
<dbReference type="Gene3D" id="3.40.190.10">
    <property type="entry name" value="Periplasmic binding protein-like II"/>
    <property type="match status" value="2"/>
</dbReference>
<sequence>MRRMDSRFLQSFIAVVDCGSMADAARRLDLPPTTVAQQMRALEADVGCALLTRVGRTVRPTVVGARIVEHAREVLKSVENLRSAASATELPAGPLRLGATPTALMGLVPPLLRRWMSAHPAVRVYIEPGTSSLLLDQVQAGHLDAAILVHPAFAMPKTCEWRLMRSEALILLAPRDMKVRDPVLTAAREPFIQYDRKVVAGKMADEYLRGHGIKPKVRFELDGIEQIAQLVAEGFGVSILPDWPVLGPPDARTRRWPLPPPSPSREVGIVWLRSSVRSPLAAALSELIDSR</sequence>
<dbReference type="EMBL" id="CP000884">
    <property type="protein sequence ID" value="ABX35042.1"/>
    <property type="molecule type" value="Genomic_DNA"/>
</dbReference>
<reference evidence="7" key="2">
    <citation type="submission" date="2007-11" db="EMBL/GenBank/DDBJ databases">
        <title>Complete sequence of Delftia acidovorans DSM 14801 / SPH-1.</title>
        <authorList>
            <person name="Copeland A."/>
            <person name="Lucas S."/>
            <person name="Lapidus A."/>
            <person name="Barry K."/>
            <person name="Glavina del Rio T."/>
            <person name="Dalin E."/>
            <person name="Tice H."/>
            <person name="Pitluck S."/>
            <person name="Lowry S."/>
            <person name="Clum A."/>
            <person name="Schmutz J."/>
            <person name="Larimer F."/>
            <person name="Land M."/>
            <person name="Hauser L."/>
            <person name="Kyrpides N."/>
            <person name="Kim E."/>
            <person name="Schleheck D."/>
            <person name="Richardson P."/>
        </authorList>
    </citation>
    <scope>NUCLEOTIDE SEQUENCE [LARGE SCALE GENOMIC DNA]</scope>
    <source>
        <strain evidence="7">DSM 14801 / SPH-1</strain>
    </source>
</reference>
<protein>
    <submittedName>
        <fullName evidence="6">Transcriptional regulator, LysR family</fullName>
    </submittedName>
</protein>
<dbReference type="InterPro" id="IPR036390">
    <property type="entry name" value="WH_DNA-bd_sf"/>
</dbReference>
<evidence type="ECO:0000256" key="4">
    <source>
        <dbReference type="ARBA" id="ARBA00023163"/>
    </source>
</evidence>
<keyword evidence="3" id="KW-0238">DNA-binding</keyword>
<organism evidence="6 7">
    <name type="scientific">Delftia acidovorans (strain DSM 14801 / SPH-1)</name>
    <dbReference type="NCBI Taxonomy" id="398578"/>
    <lineage>
        <taxon>Bacteria</taxon>
        <taxon>Pseudomonadati</taxon>
        <taxon>Pseudomonadota</taxon>
        <taxon>Betaproteobacteria</taxon>
        <taxon>Burkholderiales</taxon>
        <taxon>Comamonadaceae</taxon>
        <taxon>Delftia</taxon>
    </lineage>
</organism>
<keyword evidence="7" id="KW-1185">Reference proteome</keyword>
<keyword evidence="4" id="KW-0804">Transcription</keyword>
<dbReference type="GO" id="GO:0003700">
    <property type="term" value="F:DNA-binding transcription factor activity"/>
    <property type="evidence" value="ECO:0007669"/>
    <property type="project" value="InterPro"/>
</dbReference>
<dbReference type="Gene3D" id="1.10.10.10">
    <property type="entry name" value="Winged helix-like DNA-binding domain superfamily/Winged helix DNA-binding domain"/>
    <property type="match status" value="1"/>
</dbReference>
<evidence type="ECO:0000259" key="5">
    <source>
        <dbReference type="PROSITE" id="PS50931"/>
    </source>
</evidence>
<reference evidence="6 7" key="1">
    <citation type="journal article" date="2004" name="Appl. Environ. Microbiol.">
        <title>Mineralization of individual congeners of linear alkylbenzenesulfonate by defined pairs of heterotrophic bacteria.</title>
        <authorList>
            <person name="Schleheck D."/>
            <person name="Knepper T.P."/>
            <person name="Fischer K."/>
            <person name="Cook A.M."/>
        </authorList>
    </citation>
    <scope>NUCLEOTIDE SEQUENCE [LARGE SCALE GENOMIC DNA]</scope>
    <source>
        <strain evidence="7">DSM 14801 / SPH-1</strain>
    </source>
</reference>
<dbReference type="InterPro" id="IPR036388">
    <property type="entry name" value="WH-like_DNA-bd_sf"/>
</dbReference>
<dbReference type="KEGG" id="dac:Daci_2404"/>
<evidence type="ECO:0000256" key="1">
    <source>
        <dbReference type="ARBA" id="ARBA00009437"/>
    </source>
</evidence>
<evidence type="ECO:0000256" key="3">
    <source>
        <dbReference type="ARBA" id="ARBA00023125"/>
    </source>
</evidence>
<dbReference type="eggNOG" id="COG0583">
    <property type="taxonomic scope" value="Bacteria"/>
</dbReference>
<name>A9BVH5_DELAS</name>
<dbReference type="STRING" id="398578.Daci_2404"/>
<dbReference type="Proteomes" id="UP000000784">
    <property type="component" value="Chromosome"/>
</dbReference>
<dbReference type="SUPFAM" id="SSF53850">
    <property type="entry name" value="Periplasmic binding protein-like II"/>
    <property type="match status" value="1"/>
</dbReference>
<dbReference type="InterPro" id="IPR000847">
    <property type="entry name" value="LysR_HTH_N"/>
</dbReference>
<dbReference type="GO" id="GO:0032993">
    <property type="term" value="C:protein-DNA complex"/>
    <property type="evidence" value="ECO:0007669"/>
    <property type="project" value="TreeGrafter"/>
</dbReference>
<dbReference type="PANTHER" id="PTHR30346:SF28">
    <property type="entry name" value="HTH-TYPE TRANSCRIPTIONAL REGULATOR CYNR"/>
    <property type="match status" value="1"/>
</dbReference>
<accession>A9BVH5</accession>
<keyword evidence="2" id="KW-0805">Transcription regulation</keyword>
<evidence type="ECO:0000256" key="2">
    <source>
        <dbReference type="ARBA" id="ARBA00023015"/>
    </source>
</evidence>
<dbReference type="SUPFAM" id="SSF46785">
    <property type="entry name" value="Winged helix' DNA-binding domain"/>
    <property type="match status" value="1"/>
</dbReference>
<dbReference type="GO" id="GO:0003677">
    <property type="term" value="F:DNA binding"/>
    <property type="evidence" value="ECO:0007669"/>
    <property type="project" value="UniProtKB-KW"/>
</dbReference>
<evidence type="ECO:0000313" key="6">
    <source>
        <dbReference type="EMBL" id="ABX35042.1"/>
    </source>
</evidence>
<dbReference type="PANTHER" id="PTHR30346">
    <property type="entry name" value="TRANSCRIPTIONAL DUAL REGULATOR HCAR-RELATED"/>
    <property type="match status" value="1"/>
</dbReference>
<dbReference type="HOGENOM" id="CLU_039613_6_5_4"/>
<dbReference type="Pfam" id="PF00126">
    <property type="entry name" value="HTH_1"/>
    <property type="match status" value="1"/>
</dbReference>
<feature type="domain" description="HTH lysR-type" evidence="5">
    <location>
        <begin position="4"/>
        <end position="61"/>
    </location>
</feature>
<dbReference type="InterPro" id="IPR005119">
    <property type="entry name" value="LysR_subst-bd"/>
</dbReference>
<evidence type="ECO:0000313" key="7">
    <source>
        <dbReference type="Proteomes" id="UP000000784"/>
    </source>
</evidence>